<evidence type="ECO:0000313" key="2">
    <source>
        <dbReference type="EMBL" id="SVC91451.1"/>
    </source>
</evidence>
<feature type="non-terminal residue" evidence="2">
    <location>
        <position position="80"/>
    </location>
</feature>
<feature type="domain" description="Serine aminopeptidase S33" evidence="1">
    <location>
        <begin position="29"/>
        <end position="72"/>
    </location>
</feature>
<proteinExistence type="predicted"/>
<accession>A0A382R4D7</accession>
<dbReference type="InterPro" id="IPR022742">
    <property type="entry name" value="Hydrolase_4"/>
</dbReference>
<protein>
    <recommendedName>
        <fullName evidence="1">Serine aminopeptidase S33 domain-containing protein</fullName>
    </recommendedName>
</protein>
<name>A0A382R4D7_9ZZZZ</name>
<organism evidence="2">
    <name type="scientific">marine metagenome</name>
    <dbReference type="NCBI Taxonomy" id="408172"/>
    <lineage>
        <taxon>unclassified sequences</taxon>
        <taxon>metagenomes</taxon>
        <taxon>ecological metagenomes</taxon>
    </lineage>
</organism>
<gene>
    <name evidence="2" type="ORF">METZ01_LOCUS344305</name>
</gene>
<dbReference type="Gene3D" id="3.40.50.1820">
    <property type="entry name" value="alpha/beta hydrolase"/>
    <property type="match status" value="1"/>
</dbReference>
<dbReference type="InterPro" id="IPR029058">
    <property type="entry name" value="AB_hydrolase_fold"/>
</dbReference>
<dbReference type="SUPFAM" id="SSF53474">
    <property type="entry name" value="alpha/beta-Hydrolases"/>
    <property type="match status" value="1"/>
</dbReference>
<evidence type="ECO:0000259" key="1">
    <source>
        <dbReference type="Pfam" id="PF12146"/>
    </source>
</evidence>
<dbReference type="AlphaFoldDB" id="A0A382R4D7"/>
<dbReference type="Pfam" id="PF12146">
    <property type="entry name" value="Hydrolase_4"/>
    <property type="match status" value="1"/>
</dbReference>
<dbReference type="EMBL" id="UINC01118373">
    <property type="protein sequence ID" value="SVC91451.1"/>
    <property type="molecule type" value="Genomic_DNA"/>
</dbReference>
<reference evidence="2" key="1">
    <citation type="submission" date="2018-05" db="EMBL/GenBank/DDBJ databases">
        <authorList>
            <person name="Lanie J.A."/>
            <person name="Ng W.-L."/>
            <person name="Kazmierczak K.M."/>
            <person name="Andrzejewski T.M."/>
            <person name="Davidsen T.M."/>
            <person name="Wayne K.J."/>
            <person name="Tettelin H."/>
            <person name="Glass J.I."/>
            <person name="Rusch D."/>
            <person name="Podicherti R."/>
            <person name="Tsui H.-C.T."/>
            <person name="Winkler M.E."/>
        </authorList>
    </citation>
    <scope>NUCLEOTIDE SEQUENCE</scope>
</reference>
<sequence>MFFEKEFISEGSILRGRWYAASDSLKAPCIVMCHGTSATITMCLSDYALEFQRKGFNVFLYDHSGFGRSDGNNPLTINPC</sequence>